<feature type="region of interest" description="Disordered" evidence="5">
    <location>
        <begin position="82"/>
        <end position="107"/>
    </location>
</feature>
<evidence type="ECO:0000313" key="7">
    <source>
        <dbReference type="Proteomes" id="UP000825729"/>
    </source>
</evidence>
<organism evidence="6 7">
    <name type="scientific">Aristolochia fimbriata</name>
    <name type="common">White veined hardy Dutchman's pipe vine</name>
    <dbReference type="NCBI Taxonomy" id="158543"/>
    <lineage>
        <taxon>Eukaryota</taxon>
        <taxon>Viridiplantae</taxon>
        <taxon>Streptophyta</taxon>
        <taxon>Embryophyta</taxon>
        <taxon>Tracheophyta</taxon>
        <taxon>Spermatophyta</taxon>
        <taxon>Magnoliopsida</taxon>
        <taxon>Magnoliidae</taxon>
        <taxon>Piperales</taxon>
        <taxon>Aristolochiaceae</taxon>
        <taxon>Aristolochia</taxon>
    </lineage>
</organism>
<name>A0AAV7E4L5_ARIFI</name>
<dbReference type="GO" id="GO:0005730">
    <property type="term" value="C:nucleolus"/>
    <property type="evidence" value="ECO:0007669"/>
    <property type="project" value="UniProtKB-SubCell"/>
</dbReference>
<dbReference type="EMBL" id="JAINDJ010000006">
    <property type="protein sequence ID" value="KAG9443783.1"/>
    <property type="molecule type" value="Genomic_DNA"/>
</dbReference>
<evidence type="ECO:0000256" key="5">
    <source>
        <dbReference type="SAM" id="MobiDB-lite"/>
    </source>
</evidence>
<dbReference type="AlphaFoldDB" id="A0AAV7E4L5"/>
<gene>
    <name evidence="6" type="ORF">H6P81_015123</name>
</gene>
<dbReference type="PANTHER" id="PTHR13243:SF1">
    <property type="entry name" value="NUCLEOLAR PROTEIN 16"/>
    <property type="match status" value="1"/>
</dbReference>
<comment type="caution">
    <text evidence="6">The sequence shown here is derived from an EMBL/GenBank/DDBJ whole genome shotgun (WGS) entry which is preliminary data.</text>
</comment>
<evidence type="ECO:0000256" key="2">
    <source>
        <dbReference type="ARBA" id="ARBA00008479"/>
    </source>
</evidence>
<evidence type="ECO:0000256" key="1">
    <source>
        <dbReference type="ARBA" id="ARBA00004604"/>
    </source>
</evidence>
<dbReference type="GO" id="GO:0042273">
    <property type="term" value="P:ribosomal large subunit biogenesis"/>
    <property type="evidence" value="ECO:0007669"/>
    <property type="project" value="TreeGrafter"/>
</dbReference>
<sequence length="189" mass="21190">MGGSRRKLKKSRSKVRIALPRKKPHVFKPAFTIPPKLRSLIAEEEAQWDESGSVLSNYRSFGIVSNPNLVGAMSRTSQKIESGALQVPPPPDSINLDDVDSGSDLEEDDLKSALGKKRRDGKAAPLQPLTAIQRVYIGRLIEKYGDDYEMMFRDMKLNSMQHSVAVLKNLCERFRIRSNPVLRLKTLAA</sequence>
<evidence type="ECO:0000256" key="3">
    <source>
        <dbReference type="ARBA" id="ARBA00015522"/>
    </source>
</evidence>
<dbReference type="PANTHER" id="PTHR13243">
    <property type="entry name" value="HSPC111 PROTEIN-RELATED"/>
    <property type="match status" value="1"/>
</dbReference>
<proteinExistence type="inferred from homology"/>
<evidence type="ECO:0000313" key="6">
    <source>
        <dbReference type="EMBL" id="KAG9443783.1"/>
    </source>
</evidence>
<dbReference type="Proteomes" id="UP000825729">
    <property type="component" value="Unassembled WGS sequence"/>
</dbReference>
<keyword evidence="7" id="KW-1185">Reference proteome</keyword>
<evidence type="ECO:0000256" key="4">
    <source>
        <dbReference type="ARBA" id="ARBA00023242"/>
    </source>
</evidence>
<keyword evidence="4" id="KW-0539">Nucleus</keyword>
<comment type="similarity">
    <text evidence="2">Belongs to the NOP16 family.</text>
</comment>
<accession>A0AAV7E4L5</accession>
<dbReference type="InterPro" id="IPR019002">
    <property type="entry name" value="Ribosome_biogenesis_Nop16"/>
</dbReference>
<feature type="compositionally biased region" description="Acidic residues" evidence="5">
    <location>
        <begin position="95"/>
        <end position="107"/>
    </location>
</feature>
<comment type="subcellular location">
    <subcellularLocation>
        <location evidence="1">Nucleus</location>
        <location evidence="1">Nucleolus</location>
    </subcellularLocation>
</comment>
<protein>
    <recommendedName>
        <fullName evidence="3">Nucleolar protein 16</fullName>
    </recommendedName>
</protein>
<reference evidence="6 7" key="1">
    <citation type="submission" date="2021-07" db="EMBL/GenBank/DDBJ databases">
        <title>The Aristolochia fimbriata genome: insights into angiosperm evolution, floral development and chemical biosynthesis.</title>
        <authorList>
            <person name="Jiao Y."/>
        </authorList>
    </citation>
    <scope>NUCLEOTIDE SEQUENCE [LARGE SCALE GENOMIC DNA]</scope>
    <source>
        <strain evidence="6">IBCAS-2021</strain>
        <tissue evidence="6">Leaf</tissue>
    </source>
</reference>
<dbReference type="Pfam" id="PF09420">
    <property type="entry name" value="Nop16"/>
    <property type="match status" value="1"/>
</dbReference>